<evidence type="ECO:0000256" key="18">
    <source>
        <dbReference type="ARBA" id="ARBA00023280"/>
    </source>
</evidence>
<evidence type="ECO:0000256" key="15">
    <source>
        <dbReference type="ARBA" id="ARBA00022932"/>
    </source>
</evidence>
<dbReference type="SUPFAM" id="SSF56672">
    <property type="entry name" value="DNA/RNA polymerases"/>
    <property type="match status" value="1"/>
</dbReference>
<comment type="activity regulation">
    <text evidence="19">Activated by host HSP70 and HSP40 in vitro to be able to bind the epsilon loop of the pgRNA. Because deletion of the RNase H region renders the protein partly chaperone-independent, the chaperones may be needed indirectly to relieve occlusion of the RNA-binding site by this domain. Inhibited by several reverse-transcriptase inhibitors: Lamivudine, Adefovir and Entecavir.</text>
</comment>
<feature type="domain" description="Reverse transcriptase" evidence="21">
    <location>
        <begin position="356"/>
        <end position="599"/>
    </location>
</feature>
<evidence type="ECO:0000256" key="5">
    <source>
        <dbReference type="ARBA" id="ARBA00022632"/>
    </source>
</evidence>
<evidence type="ECO:0000256" key="8">
    <source>
        <dbReference type="ARBA" id="ARBA00022705"/>
    </source>
</evidence>
<proteinExistence type="inferred from homology"/>
<comment type="function">
    <text evidence="19">Multifunctional enzyme that converts the viral RNA genome into dsDNA in viral cytoplasmic capsids. This enzyme displays a DNA polymerase activity that can copy either DNA or RNA templates, and a ribonuclease H (RNase H) activity that cleaves the RNA strand of RNA-DNA heteroduplexes in a partially processive 3'- to 5'-endonucleasic mode. Neo-synthesized pregenomic RNA (pgRNA) are encapsidated together with the P protein, and reverse-transcribed inside the nucleocapsid. Initiation of reverse-transcription occurs first by binding the epsilon loop on the pgRNA genome, and is initiated by protein priming, thereby the 5'-end of (-)DNA is covalently linked to P protein. Partial (+)DNA is synthesized from the (-)DNA template and generates the relaxed circular DNA (RC-DNA) genome. After budding and infection, the RC-DNA migrates in the nucleus, and is converted into a plasmid-like covalently closed circular DNA (cccDNA). The activity of P protein does not seem to be necessary for cccDNA generation, and is presumably released from (+)DNA by host nuclear DNA repair machinery.</text>
</comment>
<keyword evidence="14 19" id="KW-0695">RNA-directed DNA polymerase</keyword>
<keyword evidence="17 19" id="KW-0511">Multifunctional enzyme</keyword>
<dbReference type="EMBL" id="KF849723">
    <property type="protein sequence ID" value="AHN14795.1"/>
    <property type="molecule type" value="Genomic_DNA"/>
</dbReference>
<organismHost>
    <name type="scientific">Pan troglodytes</name>
    <name type="common">Chimpanzee</name>
    <dbReference type="NCBI Taxonomy" id="9598"/>
</organismHost>
<dbReference type="Gene3D" id="3.30.70.270">
    <property type="match status" value="1"/>
</dbReference>
<dbReference type="GO" id="GO:0006260">
    <property type="term" value="P:DNA replication"/>
    <property type="evidence" value="ECO:0007669"/>
    <property type="project" value="UniProtKB-UniRule"/>
</dbReference>
<dbReference type="HAMAP" id="MF_04073">
    <property type="entry name" value="HBV_DPOL"/>
    <property type="match status" value="1"/>
</dbReference>
<evidence type="ECO:0000256" key="10">
    <source>
        <dbReference type="ARBA" id="ARBA00022723"/>
    </source>
</evidence>
<feature type="site" description="Priming of reverse-transcription by covalently linking the first nucleotide of the (-)DNA" evidence="19">
    <location>
        <position position="63"/>
    </location>
</feature>
<evidence type="ECO:0000256" key="4">
    <source>
        <dbReference type="ARBA" id="ARBA00022581"/>
    </source>
</evidence>
<dbReference type="PANTHER" id="PTHR33050:SF7">
    <property type="entry name" value="RIBONUCLEASE H"/>
    <property type="match status" value="1"/>
</dbReference>
<evidence type="ECO:0000313" key="22">
    <source>
        <dbReference type="EMBL" id="AHN14795.1"/>
    </source>
</evidence>
<dbReference type="FunFam" id="3.30.70.270:FF:000009">
    <property type="entry name" value="Protein P"/>
    <property type="match status" value="1"/>
</dbReference>
<dbReference type="Pfam" id="PF00336">
    <property type="entry name" value="DNA_pol_viral_C"/>
    <property type="match status" value="1"/>
</dbReference>
<comment type="catalytic activity">
    <reaction evidence="1 19">
        <text>Endonucleolytic cleavage to 5'-phosphomonoester.</text>
        <dbReference type="EC" id="3.1.26.4"/>
    </reaction>
</comment>
<dbReference type="InterPro" id="IPR000201">
    <property type="entry name" value="DNApol_viral_N"/>
</dbReference>
<feature type="binding site" evidence="19">
    <location>
        <position position="550"/>
    </location>
    <ligand>
        <name>Mg(2+)</name>
        <dbReference type="ChEBI" id="CHEBI:18420"/>
        <note>catalytic</note>
    </ligand>
</feature>
<accession>X2G9P8</accession>
<dbReference type="GO" id="GO:0003677">
    <property type="term" value="F:DNA binding"/>
    <property type="evidence" value="ECO:0007669"/>
    <property type="project" value="UniProtKB-UniRule"/>
</dbReference>
<evidence type="ECO:0000259" key="21">
    <source>
        <dbReference type="PROSITE" id="PS50878"/>
    </source>
</evidence>
<organism evidence="22 23">
    <name type="scientific">Hepatitis B virus</name>
    <name type="common">HBV</name>
    <dbReference type="NCBI Taxonomy" id="10407"/>
    <lineage>
        <taxon>Viruses</taxon>
        <taxon>Riboviria</taxon>
        <taxon>Pararnavirae</taxon>
        <taxon>Artverviricota</taxon>
        <taxon>Revtraviricetes</taxon>
        <taxon>Blubervirales</taxon>
        <taxon>Hepadnaviridae</taxon>
        <taxon>Orthohepadnavirus</taxon>
        <taxon>Orthohepadnavirus hominoidei</taxon>
    </lineage>
</organism>
<keyword evidence="13 19" id="KW-0460">Magnesium</keyword>
<protein>
    <recommendedName>
        <fullName evidence="19">Protein P</fullName>
    </recommendedName>
    <domain>
        <recommendedName>
            <fullName evidence="19">DNA-directed DNA polymerase</fullName>
            <ecNumber evidence="19">2.7.7.7</ecNumber>
        </recommendedName>
    </domain>
    <domain>
        <recommendedName>
            <fullName evidence="19">RNA-directed DNA polymerase</fullName>
            <ecNumber evidence="19">2.7.7.49</ecNumber>
        </recommendedName>
    </domain>
    <domain>
        <recommendedName>
            <fullName evidence="19">Ribonuclease H</fullName>
            <ecNumber evidence="19">3.1.26.4</ecNumber>
        </recommendedName>
    </domain>
</protein>
<dbReference type="Pfam" id="PF00078">
    <property type="entry name" value="RVT_1"/>
    <property type="match status" value="1"/>
</dbReference>
<dbReference type="InterPro" id="IPR000477">
    <property type="entry name" value="RT_dom"/>
</dbReference>
<keyword evidence="15 19" id="KW-0239">DNA-directed DNA polymerase</keyword>
<comment type="miscellaneous">
    <text evidence="19">Hepadnaviral virions contain probably just one P protein molecule per particle.</text>
</comment>
<evidence type="ECO:0000313" key="23">
    <source>
        <dbReference type="Proteomes" id="UP000163711"/>
    </source>
</evidence>
<dbReference type="InterPro" id="IPR043128">
    <property type="entry name" value="Rev_trsase/Diguanyl_cyclase"/>
</dbReference>
<keyword evidence="18 19" id="KW-0899">Viral immunoevasion</keyword>
<comment type="caution">
    <text evidence="19">Lacks conserved residue(s) required for the propagation of feature annotation.</text>
</comment>
<dbReference type="Pfam" id="PF00242">
    <property type="entry name" value="DNA_pol_viral_N"/>
    <property type="match status" value="1"/>
</dbReference>
<reference evidence="22 23" key="1">
    <citation type="journal article" date="2014" name="PLoS ONE">
        <title>Analysis of Complete Nucleotide Sequences of Angolan Hepatitis B Virus Isolates Reveals the Existence of a Separate Lineage within Genotype E.</title>
        <authorList>
            <person name="Lago B.V."/>
            <person name="Mello F.C."/>
            <person name="Ribas F.S."/>
            <person name="Valente F."/>
            <person name="Soares C.C."/>
            <person name="Niel C."/>
            <person name="Gomes S.A."/>
        </authorList>
    </citation>
    <scope>NUCLEOTIDE SEQUENCE [LARGE SCALE GENOMIC DNA]</scope>
    <source>
        <strain evidence="22">LDA173</strain>
    </source>
</reference>
<keyword evidence="12 19" id="KW-0378">Hydrolase</keyword>
<dbReference type="InterPro" id="IPR001462">
    <property type="entry name" value="DNApol_viral_C"/>
</dbReference>
<keyword evidence="7 19" id="KW-0548">Nucleotidyltransferase</keyword>
<dbReference type="GO" id="GO:0046872">
    <property type="term" value="F:metal ion binding"/>
    <property type="evidence" value="ECO:0007669"/>
    <property type="project" value="UniProtKB-UniRule"/>
</dbReference>
<sequence length="842" mass="94858">MPLSYQHFRRILLLDEEAGPLEEELPRLADEDLNRRVAEDLNLQLPNVSIPWTHKVGNFTGLYSSTIPVFNPNWKTPSFPDIHLHQDIINKCEQFVGPLTVNEKRRLNLVMPARFFPISTKYLPLEKGIKPYYPDNVVNHYFQTRHYLHTLWKAGILYKRETTRSASFCGSPYSWEQELHHGAFLDGPSRMGEESFHHQSSGIFSRPPVGSSIQSKHQKSRLGPQSQQRPLDRSQQGRSGSIWAWGHSPTRRPFGVEPSGSRHTKNIASRSASCLHQSAVRKAAYPNHSTFERHSSSGHAVEFHNIPPSSAGSQSKRPVFSCWWLQFRNSEPCSDYCLTHLVNLLEDWGPCTEHGKHYIRIPRTPARVTGGVFLVDKNPHNTAESRLVVDFSQFSRGSSRVSWPKFAVPNLQSLTNLLSSNLSWLSLDVSAAFYHLPLHPAAMPHLLVGSSGLSRYVARLSSNSRIINHQYGTLPNLHDSCSRNLYVSLMLLFKTFGRKLHLYSHPIIMGFRKIPMGLGLSPFLMAQFTSAICSVVRRAFPHCLAFSYVDDVVLGAKSVQHLESLYTSVTNFLLSLGIHLNPNKTKRWGYSLNFMGYVIGSWGSLPQEHIRLKIKDCFRKLPVNRPIDWKVCQRIVGLLGFAAPFTQCGYPALMPLYACIQSKQAFTFSPTYKAFLCKQYLNLYPVARQRPGLCQVFADATPTGWGLAIGHQRMRGTFVAPLPIHTAELLAACFARSRSGAKLIGTDNSVVLSRKYTAFPWLLGCAANWILRGTSFVYVPSALNPADDPSRGRLGVYRPLLRLPFRPTTGRTSLYAVSPSVPSHLPDRVHFASPLHVAWRPP</sequence>
<evidence type="ECO:0000256" key="16">
    <source>
        <dbReference type="ARBA" id="ARBA00023125"/>
    </source>
</evidence>
<dbReference type="PANTHER" id="PTHR33050">
    <property type="entry name" value="REVERSE TRANSCRIPTASE DOMAIN-CONTAINING PROTEIN"/>
    <property type="match status" value="1"/>
</dbReference>
<dbReference type="Proteomes" id="UP000163711">
    <property type="component" value="Genome"/>
</dbReference>
<evidence type="ECO:0000256" key="20">
    <source>
        <dbReference type="SAM" id="MobiDB-lite"/>
    </source>
</evidence>
<evidence type="ECO:0000256" key="12">
    <source>
        <dbReference type="ARBA" id="ARBA00022801"/>
    </source>
</evidence>
<keyword evidence="11 19" id="KW-0255">Endonuclease</keyword>
<evidence type="ECO:0000256" key="9">
    <source>
        <dbReference type="ARBA" id="ARBA00022722"/>
    </source>
</evidence>
<dbReference type="GO" id="GO:0003964">
    <property type="term" value="F:RNA-directed DNA polymerase activity"/>
    <property type="evidence" value="ECO:0007669"/>
    <property type="project" value="UniProtKB-UniRule"/>
</dbReference>
<keyword evidence="9 19" id="KW-0540">Nuclease</keyword>
<feature type="region of interest" description="Terminal protein domain (TP)" evidence="19">
    <location>
        <begin position="1"/>
        <end position="177"/>
    </location>
</feature>
<keyword evidence="10 19" id="KW-0479">Metal-binding</keyword>
<name>X2G9P8_HBV</name>
<evidence type="ECO:0000256" key="14">
    <source>
        <dbReference type="ARBA" id="ARBA00022918"/>
    </source>
</evidence>
<comment type="catalytic activity">
    <reaction evidence="19">
        <text>DNA(n) + a 2'-deoxyribonucleoside 5'-triphosphate = DNA(n+1) + diphosphate</text>
        <dbReference type="Rhea" id="RHEA:22508"/>
        <dbReference type="Rhea" id="RHEA-COMP:17339"/>
        <dbReference type="Rhea" id="RHEA-COMP:17340"/>
        <dbReference type="ChEBI" id="CHEBI:33019"/>
        <dbReference type="ChEBI" id="CHEBI:61560"/>
        <dbReference type="ChEBI" id="CHEBI:173112"/>
        <dbReference type="EC" id="2.7.7.7"/>
    </reaction>
</comment>
<evidence type="ECO:0000256" key="2">
    <source>
        <dbReference type="ARBA" id="ARBA00007994"/>
    </source>
</evidence>
<keyword evidence="16 19" id="KW-0238">DNA-binding</keyword>
<keyword evidence="8 19" id="KW-0235">DNA replication</keyword>
<keyword evidence="6 19" id="KW-0808">Transferase</keyword>
<evidence type="ECO:0000256" key="3">
    <source>
        <dbReference type="ARBA" id="ARBA00022482"/>
    </source>
</evidence>
<comment type="catalytic activity">
    <reaction evidence="19">
        <text>DNA(n) + a 2'-deoxyribonucleoside 5'-triphosphate = DNA(n+1) + diphosphate</text>
        <dbReference type="Rhea" id="RHEA:22508"/>
        <dbReference type="Rhea" id="RHEA-COMP:17339"/>
        <dbReference type="Rhea" id="RHEA-COMP:17340"/>
        <dbReference type="ChEBI" id="CHEBI:33019"/>
        <dbReference type="ChEBI" id="CHEBI:61560"/>
        <dbReference type="ChEBI" id="CHEBI:173112"/>
        <dbReference type="EC" id="2.7.7.49"/>
    </reaction>
</comment>
<feature type="region of interest" description="Disordered" evidence="20">
    <location>
        <begin position="186"/>
        <end position="263"/>
    </location>
</feature>
<feature type="region of interest" description="Polymerase/reverse transcriptase domain (RT)" evidence="19">
    <location>
        <begin position="346"/>
        <end position="689"/>
    </location>
</feature>
<dbReference type="InterPro" id="IPR052055">
    <property type="entry name" value="Hepadnavirus_pol/RT"/>
</dbReference>
<dbReference type="GO" id="GO:0004523">
    <property type="term" value="F:RNA-DNA hybrid ribonuclease activity"/>
    <property type="evidence" value="ECO:0007669"/>
    <property type="project" value="UniProtKB-UniRule"/>
</dbReference>
<feature type="binding site" evidence="19">
    <location>
        <position position="551"/>
    </location>
    <ligand>
        <name>Mg(2+)</name>
        <dbReference type="ChEBI" id="CHEBI:18420"/>
        <note>catalytic</note>
    </ligand>
</feature>
<dbReference type="EC" id="3.1.26.4" evidence="19"/>
<evidence type="ECO:0000256" key="1">
    <source>
        <dbReference type="ARBA" id="ARBA00000077"/>
    </source>
</evidence>
<dbReference type="InterPro" id="IPR037531">
    <property type="entry name" value="HBV_DPOL"/>
</dbReference>
<feature type="binding site" evidence="19">
    <location>
        <position position="428"/>
    </location>
    <ligand>
        <name>Mg(2+)</name>
        <dbReference type="ChEBI" id="CHEBI:18420"/>
        <note>catalytic</note>
    </ligand>
</feature>
<dbReference type="PROSITE" id="PS50878">
    <property type="entry name" value="RT_POL"/>
    <property type="match status" value="1"/>
</dbReference>
<dbReference type="GO" id="GO:0052170">
    <property type="term" value="P:symbiont-mediated suppression of host innate immune response"/>
    <property type="evidence" value="ECO:0007669"/>
    <property type="project" value="UniProtKB-UniRule"/>
</dbReference>
<dbReference type="EC" id="2.7.7.49" evidence="19"/>
<keyword evidence="5 19" id="KW-1090">Inhibition of host innate immune response by virus</keyword>
<organismHost>
    <name type="scientific">Homo sapiens</name>
    <name type="common">Human</name>
    <dbReference type="NCBI Taxonomy" id="9606"/>
</organismHost>
<evidence type="ECO:0000256" key="13">
    <source>
        <dbReference type="ARBA" id="ARBA00022842"/>
    </source>
</evidence>
<dbReference type="InterPro" id="IPR043502">
    <property type="entry name" value="DNA/RNA_pol_sf"/>
</dbReference>
<evidence type="ECO:0000256" key="17">
    <source>
        <dbReference type="ARBA" id="ARBA00023268"/>
    </source>
</evidence>
<comment type="domain">
    <text evidence="19">Terminal protein domain (TP) is hepadnavirus-specific. Spacer domain is highly variable and separates the TP and RT domains. Polymerase/reverse-transcriptase domain (RT) and ribonuclease H domain (RH) are similar to retrovirus reverse transcriptase/RNase H.</text>
</comment>
<dbReference type="GO" id="GO:0003887">
    <property type="term" value="F:DNA-directed DNA polymerase activity"/>
    <property type="evidence" value="ECO:0007669"/>
    <property type="project" value="UniProtKB-UniRule"/>
</dbReference>
<evidence type="ECO:0000256" key="7">
    <source>
        <dbReference type="ARBA" id="ARBA00022695"/>
    </source>
</evidence>
<gene>
    <name evidence="19 22" type="primary">P</name>
</gene>
<keyword evidence="3 19" id="KW-1113">Inhibition of host RLR pathway by virus</keyword>
<comment type="domain">
    <text evidence="19">The polymerase/reverse transcriptase (RT) and ribonuclease H (RH) domains are structured in five subdomains: finger, palm, thumb, connection and RNase H. Within the palm subdomain, the 'primer grip' region is thought to be involved in the positioning of the primer terminus for accommodating the incoming nucleotide. The RH domain stabilizes the association of RT with primer-template.</text>
</comment>
<feature type="compositionally biased region" description="Polar residues" evidence="20">
    <location>
        <begin position="223"/>
        <end position="239"/>
    </location>
</feature>
<evidence type="ECO:0000256" key="6">
    <source>
        <dbReference type="ARBA" id="ARBA00022679"/>
    </source>
</evidence>
<keyword evidence="4 19" id="KW-0945">Host-virus interaction</keyword>
<evidence type="ECO:0000256" key="11">
    <source>
        <dbReference type="ARBA" id="ARBA00022759"/>
    </source>
</evidence>
<dbReference type="EC" id="2.7.7.7" evidence="19"/>
<evidence type="ECO:0000256" key="19">
    <source>
        <dbReference type="HAMAP-Rule" id="MF_04073"/>
    </source>
</evidence>
<comment type="similarity">
    <text evidence="2 19">Belongs to the hepadnaviridae P protein family.</text>
</comment>